<dbReference type="PANTHER" id="PTHR43575">
    <property type="entry name" value="PROTEIN ABCI7, CHLOROPLASTIC"/>
    <property type="match status" value="1"/>
</dbReference>
<dbReference type="InterPro" id="IPR000825">
    <property type="entry name" value="SUF_FeS_clus_asmbl_SufBD_core"/>
</dbReference>
<protein>
    <submittedName>
        <fullName evidence="2">FeS cluster assembly protein sufD</fullName>
    </submittedName>
</protein>
<sequence>MAGSLENKSASTLLNWQALVPDALDQQKHWKKVLELGLPTRCDEDWKFTPFNFLYELPWHDRVPLVQRRIPKDLSYLGSEDVYRMVFINGCWQKELSDSVCGVDISVLKGDDISTESLAVDPLDNEIVVELTEALKTQMVKFTVAPKVILDKPLCIIHYIDSFDGAVCAMRHHYQLGRLSQVKIIEHHVNLSEVSHKGVVFSNTSIEAQDGAQGEYIKIVEQGNEQLHLAHNHIVTNRDANVTSSAYLLSGKWIRHKTSSELGGENGVVEMNSLSLPARDQCFDSRTYLNHSVSHCRSHQLHKMVAVDDGKGVFDGLIYVSPGALKTDGQMDNHNLLIGDKAQINSQPKLEIYADDVKCSHGATTGQLDQEQIFYLQARGIKKELAERMIIKAFAKEVCDLVSFEPIRRYLLDHVEKKLEQSL</sequence>
<reference evidence="2 3" key="1">
    <citation type="submission" date="2018-06" db="EMBL/GenBank/DDBJ databases">
        <authorList>
            <consortium name="Pathogen Informatics"/>
            <person name="Doyle S."/>
        </authorList>
    </citation>
    <scope>NUCLEOTIDE SEQUENCE [LARGE SCALE GENOMIC DNA]</scope>
    <source>
        <strain evidence="2 3">NCTC11647</strain>
    </source>
</reference>
<dbReference type="InterPro" id="IPR011542">
    <property type="entry name" value="SUF_FeS_clus_asmbl_SufD"/>
</dbReference>
<organism evidence="2 3">
    <name type="scientific">Photobacterium damselae</name>
    <dbReference type="NCBI Taxonomy" id="38293"/>
    <lineage>
        <taxon>Bacteria</taxon>
        <taxon>Pseudomonadati</taxon>
        <taxon>Pseudomonadota</taxon>
        <taxon>Gammaproteobacteria</taxon>
        <taxon>Vibrionales</taxon>
        <taxon>Vibrionaceae</taxon>
        <taxon>Photobacterium</taxon>
    </lineage>
</organism>
<feature type="domain" description="SUF system FeS cluster assembly SufBD core" evidence="1">
    <location>
        <begin position="165"/>
        <end position="394"/>
    </location>
</feature>
<dbReference type="OrthoDB" id="9768262at2"/>
<dbReference type="Pfam" id="PF01458">
    <property type="entry name" value="SUFBD_core"/>
    <property type="match status" value="1"/>
</dbReference>
<dbReference type="EMBL" id="UATL01000005">
    <property type="protein sequence ID" value="SPY43847.1"/>
    <property type="molecule type" value="Genomic_DNA"/>
</dbReference>
<dbReference type="NCBIfam" id="TIGR01981">
    <property type="entry name" value="sufD"/>
    <property type="match status" value="1"/>
</dbReference>
<evidence type="ECO:0000313" key="3">
    <source>
        <dbReference type="Proteomes" id="UP000251647"/>
    </source>
</evidence>
<name>A0A2T3QHX2_PHODM</name>
<evidence type="ECO:0000313" key="2">
    <source>
        <dbReference type="EMBL" id="SPY43847.1"/>
    </source>
</evidence>
<dbReference type="Proteomes" id="UP000251647">
    <property type="component" value="Unassembled WGS sequence"/>
</dbReference>
<evidence type="ECO:0000259" key="1">
    <source>
        <dbReference type="Pfam" id="PF01458"/>
    </source>
</evidence>
<dbReference type="GO" id="GO:0016226">
    <property type="term" value="P:iron-sulfur cluster assembly"/>
    <property type="evidence" value="ECO:0007669"/>
    <property type="project" value="InterPro"/>
</dbReference>
<dbReference type="SUPFAM" id="SSF101960">
    <property type="entry name" value="Stabilizer of iron transporter SufD"/>
    <property type="match status" value="1"/>
</dbReference>
<proteinExistence type="predicted"/>
<dbReference type="RefSeq" id="WP_005305293.1">
    <property type="nucleotide sequence ID" value="NZ_PYOG01000017.1"/>
</dbReference>
<dbReference type="AlphaFoldDB" id="A0A2T3QHX2"/>
<dbReference type="InterPro" id="IPR055346">
    <property type="entry name" value="Fe-S_cluster_assembly_SufBD"/>
</dbReference>
<dbReference type="PANTHER" id="PTHR43575:SF1">
    <property type="entry name" value="PROTEIN ABCI7, CHLOROPLASTIC"/>
    <property type="match status" value="1"/>
</dbReference>
<accession>A0A2T3QHX2</accession>
<dbReference type="InterPro" id="IPR037284">
    <property type="entry name" value="SUF_FeS_clus_asmbl_SufBD_sf"/>
</dbReference>
<gene>
    <name evidence="2" type="primary">sufD</name>
    <name evidence="2" type="ORF">NCTC11647_02780</name>
</gene>